<comment type="subcellular location">
    <subcellularLocation>
        <location evidence="8">Cell projection</location>
        <location evidence="8">Kinocilium</location>
    </subcellularLocation>
    <subcellularLocation>
        <location evidence="1">Cytoplasm</location>
        <location evidence="1">Cytoskeleton</location>
        <location evidence="1">Flagellum axoneme</location>
    </subcellularLocation>
</comment>
<comment type="similarity">
    <text evidence="9">Belongs to the flagellar radial spoke RSP9 family.</text>
</comment>
<keyword evidence="2" id="KW-0963">Cytoplasm</keyword>
<keyword evidence="6" id="KW-0206">Cytoskeleton</keyword>
<organism evidence="11 12">
    <name type="scientific">Cyprinus carpio</name>
    <name type="common">Common carp</name>
    <dbReference type="NCBI Taxonomy" id="7962"/>
    <lineage>
        <taxon>Eukaryota</taxon>
        <taxon>Metazoa</taxon>
        <taxon>Chordata</taxon>
        <taxon>Craniata</taxon>
        <taxon>Vertebrata</taxon>
        <taxon>Euteleostomi</taxon>
        <taxon>Actinopterygii</taxon>
        <taxon>Neopterygii</taxon>
        <taxon>Teleostei</taxon>
        <taxon>Ostariophysi</taxon>
        <taxon>Cypriniformes</taxon>
        <taxon>Cyprinidae</taxon>
        <taxon>Cyprininae</taxon>
        <taxon>Cyprinus</taxon>
    </lineage>
</organism>
<proteinExistence type="inferred from homology"/>
<dbReference type="Ensembl" id="ENSCCRT00010108921.1">
    <property type="protein sequence ID" value="ENSCCRP00010098200.1"/>
    <property type="gene ID" value="ENSCCRG00010043025.1"/>
</dbReference>
<dbReference type="AlphaFoldDB" id="A0A8C1NX49"/>
<dbReference type="GO" id="GO:0044458">
    <property type="term" value="P:motile cilium assembly"/>
    <property type="evidence" value="ECO:0007669"/>
    <property type="project" value="TreeGrafter"/>
</dbReference>
<keyword evidence="3" id="KW-0970">Cilium biogenesis/degradation</keyword>
<evidence type="ECO:0000256" key="6">
    <source>
        <dbReference type="ARBA" id="ARBA00023212"/>
    </source>
</evidence>
<evidence type="ECO:0000256" key="4">
    <source>
        <dbReference type="ARBA" id="ARBA00022846"/>
    </source>
</evidence>
<evidence type="ECO:0000256" key="7">
    <source>
        <dbReference type="ARBA" id="ARBA00023273"/>
    </source>
</evidence>
<sequence>MDFECLHYSLGLAAGNGLTLRISAKYDILNSFGNEINFYCLNCMDWHLLPSATESMIADVALAAQGRFTGDPSQEYEHTEMRIKGEGDDATEEEVKVNEASRLATTVSNIDKDASVVPRGAFIKSPCGNMQTNRSFGGLDPVEAVKLCNYLHLRELVNLKKKSILEMSHLNPAIDSLDPLSEDVPKGSWSLQLEGGGTVCILHSLLWLGLTFFHVPQTPQHGHIYMGDRLMNLDLPFML</sequence>
<keyword evidence="12" id="KW-1185">Reference proteome</keyword>
<dbReference type="GO" id="GO:0060091">
    <property type="term" value="C:kinocilium"/>
    <property type="evidence" value="ECO:0007669"/>
    <property type="project" value="UniProtKB-SubCell"/>
</dbReference>
<accession>A0A8C1NX49</accession>
<dbReference type="GO" id="GO:0005930">
    <property type="term" value="C:axoneme"/>
    <property type="evidence" value="ECO:0007669"/>
    <property type="project" value="TreeGrafter"/>
</dbReference>
<evidence type="ECO:0000313" key="11">
    <source>
        <dbReference type="Ensembl" id="ENSCCRP00010098200.1"/>
    </source>
</evidence>
<protein>
    <recommendedName>
        <fullName evidence="10">Radial spoke head protein 9 homolog</fullName>
    </recommendedName>
</protein>
<evidence type="ECO:0000256" key="10">
    <source>
        <dbReference type="ARBA" id="ARBA00041080"/>
    </source>
</evidence>
<evidence type="ECO:0000256" key="9">
    <source>
        <dbReference type="ARBA" id="ARBA00038319"/>
    </source>
</evidence>
<evidence type="ECO:0000256" key="2">
    <source>
        <dbReference type="ARBA" id="ARBA00022490"/>
    </source>
</evidence>
<keyword evidence="5" id="KW-0969">Cilium</keyword>
<dbReference type="GO" id="GO:0035082">
    <property type="term" value="P:axoneme assembly"/>
    <property type="evidence" value="ECO:0007669"/>
    <property type="project" value="InterPro"/>
</dbReference>
<evidence type="ECO:0000256" key="3">
    <source>
        <dbReference type="ARBA" id="ARBA00022794"/>
    </source>
</evidence>
<evidence type="ECO:0000256" key="5">
    <source>
        <dbReference type="ARBA" id="ARBA00023069"/>
    </source>
</evidence>
<dbReference type="Proteomes" id="UP000694427">
    <property type="component" value="Unplaced"/>
</dbReference>
<evidence type="ECO:0000256" key="8">
    <source>
        <dbReference type="ARBA" id="ARBA00037822"/>
    </source>
</evidence>
<name>A0A8C1NX49_CYPCA</name>
<reference evidence="11" key="2">
    <citation type="submission" date="2025-09" db="UniProtKB">
        <authorList>
            <consortium name="Ensembl"/>
        </authorList>
    </citation>
    <scope>IDENTIFICATION</scope>
</reference>
<evidence type="ECO:0000313" key="12">
    <source>
        <dbReference type="Proteomes" id="UP000694427"/>
    </source>
</evidence>
<dbReference type="InterPro" id="IPR055316">
    <property type="entry name" value="RSP9"/>
</dbReference>
<keyword evidence="4" id="KW-0282">Flagellum</keyword>
<reference evidence="11" key="1">
    <citation type="submission" date="2025-08" db="UniProtKB">
        <authorList>
            <consortium name="Ensembl"/>
        </authorList>
    </citation>
    <scope>IDENTIFICATION</scope>
</reference>
<keyword evidence="7" id="KW-0966">Cell projection</keyword>
<dbReference type="PANTHER" id="PTHR22069">
    <property type="entry name" value="MITOCHONDRIAL RIBOSOMAL PROTEIN S18"/>
    <property type="match status" value="1"/>
</dbReference>
<dbReference type="PANTHER" id="PTHR22069:SF0">
    <property type="entry name" value="RADIAL SPOKE HEAD PROTEIN 9 HOMOLOG"/>
    <property type="match status" value="1"/>
</dbReference>
<evidence type="ECO:0000256" key="1">
    <source>
        <dbReference type="ARBA" id="ARBA00004611"/>
    </source>
</evidence>
<dbReference type="GO" id="GO:0060294">
    <property type="term" value="P:cilium movement involved in cell motility"/>
    <property type="evidence" value="ECO:0007669"/>
    <property type="project" value="TreeGrafter"/>
</dbReference>